<evidence type="ECO:0000256" key="1">
    <source>
        <dbReference type="SAM" id="Phobius"/>
    </source>
</evidence>
<keyword evidence="1" id="KW-0472">Membrane</keyword>
<organism evidence="2 3">
    <name type="scientific">Phytobacter ursingii</name>
    <dbReference type="NCBI Taxonomy" id="1972431"/>
    <lineage>
        <taxon>Bacteria</taxon>
        <taxon>Pseudomonadati</taxon>
        <taxon>Pseudomonadota</taxon>
        <taxon>Gammaproteobacteria</taxon>
        <taxon>Enterobacterales</taxon>
        <taxon>Enterobacteriaceae</taxon>
        <taxon>Phytobacter</taxon>
    </lineage>
</organism>
<dbReference type="AlphaFoldDB" id="A0AAC8QLU8"/>
<keyword evidence="1" id="KW-1133">Transmembrane helix</keyword>
<keyword evidence="1" id="KW-0812">Transmembrane</keyword>
<evidence type="ECO:0000313" key="3">
    <source>
        <dbReference type="Proteomes" id="UP000035479"/>
    </source>
</evidence>
<proteinExistence type="predicted"/>
<accession>A0AAC8QLU8</accession>
<dbReference type="Proteomes" id="UP000035479">
    <property type="component" value="Chromosome"/>
</dbReference>
<sequence length="80" mass="9532">MRDECLLKIKRDRIRNCGREGILTRQLFQFALAVYFIIKQFLMLGMIFGDLLEFRIFFYVQATIANMPDMKALIIYETES</sequence>
<name>A0AAC8QLU8_9ENTR</name>
<gene>
    <name evidence="2" type="ORF">AB182_07340</name>
</gene>
<feature type="transmembrane region" description="Helical" evidence="1">
    <location>
        <begin position="27"/>
        <end position="48"/>
    </location>
</feature>
<protein>
    <submittedName>
        <fullName evidence="2">Uncharacterized protein</fullName>
    </submittedName>
</protein>
<reference evidence="2 3" key="1">
    <citation type="submission" date="2015-06" db="EMBL/GenBank/DDBJ databases">
        <title>Rapid spread of a carbapenem resistance gene driven by multiple levels of genetic mobility.</title>
        <authorList>
            <person name="Sheppard A.E."/>
            <person name="Stoesser N."/>
            <person name="Wilson D."/>
            <person name="Sebra R."/>
            <person name="Kasarskis A."/>
            <person name="Anson L."/>
            <person name="Giess A."/>
            <person name="Pankhurst L."/>
            <person name="Vaughan A."/>
            <person name="Grim C.J."/>
            <person name="Cox H."/>
            <person name="Yeh A."/>
            <person name="Sifri C.D."/>
            <person name="Walker S."/>
            <person name="Peto T.E."/>
            <person name="Crook D.W."/>
            <person name="Mathers A.J."/>
        </authorList>
    </citation>
    <scope>NUCLEOTIDE SEQUENCE [LARGE SCALE GENOMIC DNA]</scope>
    <source>
        <strain evidence="2 3">CAV1151</strain>
    </source>
</reference>
<evidence type="ECO:0000313" key="2">
    <source>
        <dbReference type="EMBL" id="AKL11133.1"/>
    </source>
</evidence>
<dbReference type="EMBL" id="CP011602">
    <property type="protein sequence ID" value="AKL11133.1"/>
    <property type="molecule type" value="Genomic_DNA"/>
</dbReference>
<dbReference type="KEGG" id="kin:AB182_07340"/>